<dbReference type="EMBL" id="CEKZ01000003">
    <property type="protein sequence ID" value="CEQ02686.1"/>
    <property type="molecule type" value="Genomic_DNA"/>
</dbReference>
<feature type="transmembrane region" description="Helical" evidence="1">
    <location>
        <begin position="9"/>
        <end position="26"/>
    </location>
</feature>
<feature type="transmembrane region" description="Helical" evidence="1">
    <location>
        <begin position="93"/>
        <end position="115"/>
    </location>
</feature>
<proteinExistence type="predicted"/>
<evidence type="ECO:0000313" key="2">
    <source>
        <dbReference type="EMBL" id="CEQ02686.1"/>
    </source>
</evidence>
<evidence type="ECO:0000256" key="1">
    <source>
        <dbReference type="SAM" id="Phobius"/>
    </source>
</evidence>
<evidence type="ECO:0000313" key="3">
    <source>
        <dbReference type="Proteomes" id="UP000049127"/>
    </source>
</evidence>
<accession>A0A0C7G4M4</accession>
<dbReference type="Proteomes" id="UP000049127">
    <property type="component" value="Unassembled WGS sequence"/>
</dbReference>
<feature type="transmembrane region" description="Helical" evidence="1">
    <location>
        <begin position="70"/>
        <end position="87"/>
    </location>
</feature>
<keyword evidence="1" id="KW-0812">Transmembrane</keyword>
<organism evidence="2 3">
    <name type="scientific">Paraclostridium sordellii</name>
    <name type="common">Clostridium sordellii</name>
    <dbReference type="NCBI Taxonomy" id="1505"/>
    <lineage>
        <taxon>Bacteria</taxon>
        <taxon>Bacillati</taxon>
        <taxon>Bacillota</taxon>
        <taxon>Clostridia</taxon>
        <taxon>Peptostreptococcales</taxon>
        <taxon>Peptostreptococcaceae</taxon>
        <taxon>Paraclostridium</taxon>
    </lineage>
</organism>
<gene>
    <name evidence="2" type="ORF">R28058_04191</name>
</gene>
<dbReference type="AlphaFoldDB" id="A0A0C7G4M4"/>
<dbReference type="RefSeq" id="WP_055341341.1">
    <property type="nucleotide sequence ID" value="NZ_CDNI01000003.1"/>
</dbReference>
<reference evidence="2 3" key="1">
    <citation type="submission" date="2015-01" db="EMBL/GenBank/DDBJ databases">
        <authorList>
            <person name="Aslett A.Martin."/>
            <person name="De Silva Nishadi"/>
        </authorList>
    </citation>
    <scope>NUCLEOTIDE SEQUENCE [LARGE SCALE GENOMIC DNA]</scope>
    <source>
        <strain evidence="2 3">R28058</strain>
    </source>
</reference>
<name>A0A0C7G4M4_PARSO</name>
<protein>
    <submittedName>
        <fullName evidence="2">Protein of uncharacterized function (DUF3796)</fullName>
    </submittedName>
</protein>
<sequence>MNNFKYKLLYNKWVSILGFLGFFGLVPKPNGNSNYFFFIFFSFFSWYWWAKIQDRFQDKQFKAIVIKVKSYLFILPMLLSFFILFFLDRQTNPQIILGFGSIGYSIIFPIILCYLDSKNR</sequence>
<keyword evidence="1" id="KW-0472">Membrane</keyword>
<feature type="transmembrane region" description="Helical" evidence="1">
    <location>
        <begin position="32"/>
        <end position="49"/>
    </location>
</feature>
<keyword evidence="1" id="KW-1133">Transmembrane helix</keyword>